<name>I0IDL6_PHYMF</name>
<dbReference type="AlphaFoldDB" id="I0IDL6"/>
<proteinExistence type="predicted"/>
<dbReference type="KEGG" id="phm:PSMK_11950"/>
<evidence type="ECO:0000313" key="1">
    <source>
        <dbReference type="EMBL" id="BAM03354.1"/>
    </source>
</evidence>
<reference evidence="1 2" key="1">
    <citation type="submission" date="2012-02" db="EMBL/GenBank/DDBJ databases">
        <title>Complete genome sequence of Phycisphaera mikurensis NBRC 102666.</title>
        <authorList>
            <person name="Ankai A."/>
            <person name="Hosoyama A."/>
            <person name="Terui Y."/>
            <person name="Sekine M."/>
            <person name="Fukai R."/>
            <person name="Kato Y."/>
            <person name="Nakamura S."/>
            <person name="Yamada-Narita S."/>
            <person name="Kawakoshi A."/>
            <person name="Fukunaga Y."/>
            <person name="Yamazaki S."/>
            <person name="Fujita N."/>
        </authorList>
    </citation>
    <scope>NUCLEOTIDE SEQUENCE [LARGE SCALE GENOMIC DNA]</scope>
    <source>
        <strain evidence="2">NBRC 102666 / KCTC 22515 / FYK2301M01</strain>
    </source>
</reference>
<protein>
    <submittedName>
        <fullName evidence="1">Uncharacterized protein</fullName>
    </submittedName>
</protein>
<dbReference type="Proteomes" id="UP000007881">
    <property type="component" value="Chromosome"/>
</dbReference>
<evidence type="ECO:0000313" key="2">
    <source>
        <dbReference type="Proteomes" id="UP000007881"/>
    </source>
</evidence>
<gene>
    <name evidence="1" type="ordered locus">PSMK_11950</name>
</gene>
<dbReference type="HOGENOM" id="CLU_955984_0_0_0"/>
<dbReference type="EMBL" id="AP012338">
    <property type="protein sequence ID" value="BAM03354.1"/>
    <property type="molecule type" value="Genomic_DNA"/>
</dbReference>
<accession>I0IDL6</accession>
<organism evidence="1 2">
    <name type="scientific">Phycisphaera mikurensis (strain NBRC 102666 / KCTC 22515 / FYK2301M01)</name>
    <dbReference type="NCBI Taxonomy" id="1142394"/>
    <lineage>
        <taxon>Bacteria</taxon>
        <taxon>Pseudomonadati</taxon>
        <taxon>Planctomycetota</taxon>
        <taxon>Phycisphaerae</taxon>
        <taxon>Phycisphaerales</taxon>
        <taxon>Phycisphaeraceae</taxon>
        <taxon>Phycisphaera</taxon>
    </lineage>
</organism>
<keyword evidence="2" id="KW-1185">Reference proteome</keyword>
<sequence length="291" mass="32368">MSEMLDLKVAVSHRDGATRILEREVKILQEMPGGEVFDNHYGEDVQGTGYVVMVDAPARGEEVIFGLGNGVDRFEGGLIHDEIDWGYFNGSLYFRGPYPLAMARFASNELLGPAFWERCEVIALEGGQSLFTWSEDSLRHRWVFNTRGPIGLVSYEAETTAFGDEELTVFRMDTLESQARGAFDLPSTAVAVTYYVDVDVPATFPAFRVDLRYEIGPGTLPRPGSVESLYTRWPAHAVVQERRIQREIALGGEPEVLTDERIADCVAEQLAEEAEARAAAERILESAEAPR</sequence>